<name>A0A8J3DH70_9HYPH</name>
<proteinExistence type="predicted"/>
<dbReference type="RefSeq" id="WP_189489535.1">
    <property type="nucleotide sequence ID" value="NZ_BMZO01000005.1"/>
</dbReference>
<keyword evidence="2" id="KW-1185">Reference proteome</keyword>
<evidence type="ECO:0000313" key="1">
    <source>
        <dbReference type="EMBL" id="GHC70350.1"/>
    </source>
</evidence>
<dbReference type="Proteomes" id="UP000641137">
    <property type="component" value="Unassembled WGS sequence"/>
</dbReference>
<dbReference type="AlphaFoldDB" id="A0A8J3DH70"/>
<reference evidence="1" key="2">
    <citation type="submission" date="2020-09" db="EMBL/GenBank/DDBJ databases">
        <authorList>
            <person name="Sun Q."/>
            <person name="Kim S."/>
        </authorList>
    </citation>
    <scope>NUCLEOTIDE SEQUENCE</scope>
    <source>
        <strain evidence="1">KCTC 42097</strain>
    </source>
</reference>
<reference evidence="1" key="1">
    <citation type="journal article" date="2014" name="Int. J. Syst. Evol. Microbiol.">
        <title>Complete genome sequence of Corynebacterium casei LMG S-19264T (=DSM 44701T), isolated from a smear-ripened cheese.</title>
        <authorList>
            <consortium name="US DOE Joint Genome Institute (JGI-PGF)"/>
            <person name="Walter F."/>
            <person name="Albersmeier A."/>
            <person name="Kalinowski J."/>
            <person name="Ruckert C."/>
        </authorList>
    </citation>
    <scope>NUCLEOTIDE SEQUENCE</scope>
    <source>
        <strain evidence="1">KCTC 42097</strain>
    </source>
</reference>
<protein>
    <submittedName>
        <fullName evidence="1">Uncharacterized protein</fullName>
    </submittedName>
</protein>
<comment type="caution">
    <text evidence="1">The sequence shown here is derived from an EMBL/GenBank/DDBJ whole genome shotgun (WGS) entry which is preliminary data.</text>
</comment>
<accession>A0A8J3DH70</accession>
<gene>
    <name evidence="1" type="ORF">GCM10010136_16540</name>
</gene>
<evidence type="ECO:0000313" key="2">
    <source>
        <dbReference type="Proteomes" id="UP000641137"/>
    </source>
</evidence>
<dbReference type="EMBL" id="BMZO01000005">
    <property type="protein sequence ID" value="GHC70350.1"/>
    <property type="molecule type" value="Genomic_DNA"/>
</dbReference>
<organism evidence="1 2">
    <name type="scientific">Limoniibacter endophyticus</name>
    <dbReference type="NCBI Taxonomy" id="1565040"/>
    <lineage>
        <taxon>Bacteria</taxon>
        <taxon>Pseudomonadati</taxon>
        <taxon>Pseudomonadota</taxon>
        <taxon>Alphaproteobacteria</taxon>
        <taxon>Hyphomicrobiales</taxon>
        <taxon>Bartonellaceae</taxon>
        <taxon>Limoniibacter</taxon>
    </lineage>
</organism>
<sequence>MLGNPVVWGQALARGPSSSSIVHAAIAISGTRMIELYGGGLENNRIGSCPATLEIFRCEAAHLALMAARHAYEILVETNRVRYAEQKERLTFRTMGPKGCLLGLFSRMPLRGHARTLEIARRINEEGYSFYCSSFVAFCYQIALAKVQYDRFGLSDELERVFKREHHGYNPSRLYDKLARSFAFTKIGTNIYR</sequence>